<protein>
    <submittedName>
        <fullName evidence="1">Uncharacterized protein</fullName>
    </submittedName>
</protein>
<keyword evidence="2" id="KW-1185">Reference proteome</keyword>
<evidence type="ECO:0000313" key="1">
    <source>
        <dbReference type="EMBL" id="GBL45091.1"/>
    </source>
</evidence>
<reference evidence="1 2" key="1">
    <citation type="journal article" date="2019" name="Front. Microbiol.">
        <title>Genomes of Neutrophilic Sulfur-Oxidizing Chemolithoautotrophs Representing 9 Proteobacterial Species From 8 Genera.</title>
        <authorList>
            <person name="Watanabe T."/>
            <person name="Kojima H."/>
            <person name="Umezawa K."/>
            <person name="Hori C."/>
            <person name="Takasuka T.E."/>
            <person name="Kato Y."/>
            <person name="Fukui M."/>
        </authorList>
    </citation>
    <scope>NUCLEOTIDE SEQUENCE [LARGE SCALE GENOMIC DNA]</scope>
    <source>
        <strain evidence="1 2">TTN</strain>
    </source>
</reference>
<dbReference type="Proteomes" id="UP000286806">
    <property type="component" value="Unassembled WGS sequence"/>
</dbReference>
<organism evidence="1 2">
    <name type="scientific">Sulfuriferula multivorans</name>
    <dbReference type="NCBI Taxonomy" id="1559896"/>
    <lineage>
        <taxon>Bacteria</taxon>
        <taxon>Pseudomonadati</taxon>
        <taxon>Pseudomonadota</taxon>
        <taxon>Betaproteobacteria</taxon>
        <taxon>Nitrosomonadales</taxon>
        <taxon>Sulfuricellaceae</taxon>
        <taxon>Sulfuriferula</taxon>
    </lineage>
</organism>
<accession>A0A401JBQ6</accession>
<proteinExistence type="predicted"/>
<dbReference type="EMBL" id="BGOW01000005">
    <property type="protein sequence ID" value="GBL45091.1"/>
    <property type="molecule type" value="Genomic_DNA"/>
</dbReference>
<comment type="caution">
    <text evidence="1">The sequence shown here is derived from an EMBL/GenBank/DDBJ whole genome shotgun (WGS) entry which is preliminary data.</text>
</comment>
<evidence type="ECO:0000313" key="2">
    <source>
        <dbReference type="Proteomes" id="UP000286806"/>
    </source>
</evidence>
<name>A0A401JBQ6_9PROT</name>
<dbReference type="AlphaFoldDB" id="A0A401JBQ6"/>
<sequence length="37" mass="4011">MKRYELAVESATTTPIKYVIGAAGGNTAFDKKNNNHV</sequence>
<gene>
    <name evidence="1" type="ORF">SFMTTN_0895</name>
</gene>